<keyword evidence="1" id="KW-0560">Oxidoreductase</keyword>
<accession>A0A8J2J225</accession>
<dbReference type="Proteomes" id="UP000708208">
    <property type="component" value="Unassembled WGS sequence"/>
</dbReference>
<feature type="domain" description="Thioester reductase (TE)" evidence="2">
    <location>
        <begin position="2"/>
        <end position="46"/>
    </location>
</feature>
<dbReference type="GO" id="GO:0080019">
    <property type="term" value="F:alcohol-forming very long-chain fatty acyl-CoA reductase activity"/>
    <property type="evidence" value="ECO:0007669"/>
    <property type="project" value="InterPro"/>
</dbReference>
<dbReference type="OrthoDB" id="429813at2759"/>
<dbReference type="InterPro" id="IPR013120">
    <property type="entry name" value="FAR_NAD-bd"/>
</dbReference>
<dbReference type="GO" id="GO:0035336">
    <property type="term" value="P:long-chain fatty-acyl-CoA metabolic process"/>
    <property type="evidence" value="ECO:0007669"/>
    <property type="project" value="TreeGrafter"/>
</dbReference>
<dbReference type="EC" id="1.2.1.84" evidence="1"/>
<reference evidence="3" key="1">
    <citation type="submission" date="2021-06" db="EMBL/GenBank/DDBJ databases">
        <authorList>
            <person name="Hodson N. C."/>
            <person name="Mongue J. A."/>
            <person name="Jaron S. K."/>
        </authorList>
    </citation>
    <scope>NUCLEOTIDE SEQUENCE</scope>
</reference>
<keyword evidence="1" id="KW-0443">Lipid metabolism</keyword>
<keyword evidence="1" id="KW-0521">NADP</keyword>
<comment type="similarity">
    <text evidence="1">Belongs to the fatty acyl-CoA reductase family.</text>
</comment>
<proteinExistence type="inferred from homology"/>
<organism evidence="3 4">
    <name type="scientific">Allacma fusca</name>
    <dbReference type="NCBI Taxonomy" id="39272"/>
    <lineage>
        <taxon>Eukaryota</taxon>
        <taxon>Metazoa</taxon>
        <taxon>Ecdysozoa</taxon>
        <taxon>Arthropoda</taxon>
        <taxon>Hexapoda</taxon>
        <taxon>Collembola</taxon>
        <taxon>Symphypleona</taxon>
        <taxon>Sminthuridae</taxon>
        <taxon>Allacma</taxon>
    </lineage>
</organism>
<keyword evidence="4" id="KW-1185">Reference proteome</keyword>
<evidence type="ECO:0000313" key="3">
    <source>
        <dbReference type="EMBL" id="CAG7644464.1"/>
    </source>
</evidence>
<dbReference type="Pfam" id="PF07993">
    <property type="entry name" value="NAD_binding_4"/>
    <property type="match status" value="1"/>
</dbReference>
<dbReference type="PANTHER" id="PTHR11011">
    <property type="entry name" value="MALE STERILITY PROTEIN 2-RELATED"/>
    <property type="match status" value="1"/>
</dbReference>
<dbReference type="AlphaFoldDB" id="A0A8J2J225"/>
<keyword evidence="1" id="KW-0444">Lipid biosynthesis</keyword>
<dbReference type="PANTHER" id="PTHR11011:SF45">
    <property type="entry name" value="FATTY ACYL-COA REDUCTASE CG8306-RELATED"/>
    <property type="match status" value="1"/>
</dbReference>
<evidence type="ECO:0000313" key="4">
    <source>
        <dbReference type="Proteomes" id="UP000708208"/>
    </source>
</evidence>
<dbReference type="InterPro" id="IPR026055">
    <property type="entry name" value="FAR"/>
</dbReference>
<comment type="catalytic activity">
    <reaction evidence="1">
        <text>a long-chain fatty acyl-CoA + 2 NADPH + 2 H(+) = a long-chain primary fatty alcohol + 2 NADP(+) + CoA</text>
        <dbReference type="Rhea" id="RHEA:52716"/>
        <dbReference type="ChEBI" id="CHEBI:15378"/>
        <dbReference type="ChEBI" id="CHEBI:57287"/>
        <dbReference type="ChEBI" id="CHEBI:57783"/>
        <dbReference type="ChEBI" id="CHEBI:58349"/>
        <dbReference type="ChEBI" id="CHEBI:77396"/>
        <dbReference type="ChEBI" id="CHEBI:83139"/>
        <dbReference type="EC" id="1.2.1.84"/>
    </reaction>
</comment>
<dbReference type="EMBL" id="CAJVCH010002470">
    <property type="protein sequence ID" value="CAG7644464.1"/>
    <property type="molecule type" value="Genomic_DNA"/>
</dbReference>
<dbReference type="GO" id="GO:0102965">
    <property type="term" value="F:alcohol-forming long-chain fatty acyl-CoA reductase activity"/>
    <property type="evidence" value="ECO:0007669"/>
    <property type="project" value="UniProtKB-EC"/>
</dbReference>
<evidence type="ECO:0000259" key="2">
    <source>
        <dbReference type="Pfam" id="PF07993"/>
    </source>
</evidence>
<sequence length="47" mass="4964">ILVDESRSDIPVCIVRPAIVSAASKEPIPGWIDNLMGFNGILAAVSK</sequence>
<protein>
    <recommendedName>
        <fullName evidence="1">Fatty acyl-CoA reductase</fullName>
        <ecNumber evidence="1">1.2.1.84</ecNumber>
    </recommendedName>
</protein>
<feature type="non-terminal residue" evidence="3">
    <location>
        <position position="47"/>
    </location>
</feature>
<comment type="function">
    <text evidence="1">Catalyzes the reduction of fatty acyl-CoA to fatty alcohols.</text>
</comment>
<evidence type="ECO:0000256" key="1">
    <source>
        <dbReference type="RuleBase" id="RU363097"/>
    </source>
</evidence>
<gene>
    <name evidence="3" type="ORF">AFUS01_LOCUS514</name>
</gene>
<comment type="caution">
    <text evidence="3">The sequence shown here is derived from an EMBL/GenBank/DDBJ whole genome shotgun (WGS) entry which is preliminary data.</text>
</comment>
<name>A0A8J2J225_9HEXA</name>